<organism evidence="1 2">
    <name type="scientific">Obba rivulosa</name>
    <dbReference type="NCBI Taxonomy" id="1052685"/>
    <lineage>
        <taxon>Eukaryota</taxon>
        <taxon>Fungi</taxon>
        <taxon>Dikarya</taxon>
        <taxon>Basidiomycota</taxon>
        <taxon>Agaricomycotina</taxon>
        <taxon>Agaricomycetes</taxon>
        <taxon>Polyporales</taxon>
        <taxon>Gelatoporiaceae</taxon>
        <taxon>Obba</taxon>
    </lineage>
</organism>
<dbReference type="EMBL" id="KV722745">
    <property type="protein sequence ID" value="OCH83991.1"/>
    <property type="molecule type" value="Genomic_DNA"/>
</dbReference>
<gene>
    <name evidence="1" type="ORF">OBBRIDRAFT_459080</name>
</gene>
<keyword evidence="2" id="KW-1185">Reference proteome</keyword>
<sequence>MQPQTMHEPVFLQPIYDQATADMLPVASILPSTSYASSSGVFMHALPHTSFRVGDINIDVPEAHRAVRSTPYAIQPEFIHEVQVDPRFRHAPSLVEDMLAEELFVEEVPGS</sequence>
<accession>A0A8E2AGD7</accession>
<proteinExistence type="predicted"/>
<reference evidence="1 2" key="1">
    <citation type="submission" date="2016-07" db="EMBL/GenBank/DDBJ databases">
        <title>Draft genome of the white-rot fungus Obba rivulosa 3A-2.</title>
        <authorList>
            <consortium name="DOE Joint Genome Institute"/>
            <person name="Miettinen O."/>
            <person name="Riley R."/>
            <person name="Acob R."/>
            <person name="Barry K."/>
            <person name="Cullen D."/>
            <person name="De Vries R."/>
            <person name="Hainaut M."/>
            <person name="Hatakka A."/>
            <person name="Henrissat B."/>
            <person name="Hilden K."/>
            <person name="Kuo R."/>
            <person name="Labutti K."/>
            <person name="Lipzen A."/>
            <person name="Makela M.R."/>
            <person name="Sandor L."/>
            <person name="Spatafora J.W."/>
            <person name="Grigoriev I.V."/>
            <person name="Hibbett D.S."/>
        </authorList>
    </citation>
    <scope>NUCLEOTIDE SEQUENCE [LARGE SCALE GENOMIC DNA]</scope>
    <source>
        <strain evidence="1 2">3A-2</strain>
    </source>
</reference>
<evidence type="ECO:0000313" key="1">
    <source>
        <dbReference type="EMBL" id="OCH83991.1"/>
    </source>
</evidence>
<protein>
    <submittedName>
        <fullName evidence="1">Uncharacterized protein</fullName>
    </submittedName>
</protein>
<dbReference type="AlphaFoldDB" id="A0A8E2AGD7"/>
<evidence type="ECO:0000313" key="2">
    <source>
        <dbReference type="Proteomes" id="UP000250043"/>
    </source>
</evidence>
<dbReference type="Proteomes" id="UP000250043">
    <property type="component" value="Unassembled WGS sequence"/>
</dbReference>
<name>A0A8E2AGD7_9APHY</name>